<dbReference type="AlphaFoldDB" id="E0S2W5"/>
<dbReference type="Pfam" id="PF14131">
    <property type="entry name" value="DUF4298"/>
    <property type="match status" value="1"/>
</dbReference>
<sequence>MNNSFNHISDMENIFDEVLDAQYLIENALKEYRNLQNKVRMIEDYYSSKQWIKDFEMDERGEIPPEVKRGVLSEDGIYRMLERNKEIMKMIGDD</sequence>
<dbReference type="HOGENOM" id="CLU_153044_0_0_9"/>
<keyword evidence="3" id="KW-1185">Reference proteome</keyword>
<organism evidence="2 3">
    <name type="scientific">Butyrivibrio proteoclasticus (strain ATCC 51982 / DSM 14932 / B316)</name>
    <name type="common">Clostridium proteoclasticum</name>
    <dbReference type="NCBI Taxonomy" id="515622"/>
    <lineage>
        <taxon>Bacteria</taxon>
        <taxon>Bacillati</taxon>
        <taxon>Bacillota</taxon>
        <taxon>Clostridia</taxon>
        <taxon>Lachnospirales</taxon>
        <taxon>Lachnospiraceae</taxon>
        <taxon>Butyrivibrio</taxon>
    </lineage>
</organism>
<dbReference type="InterPro" id="IPR025384">
    <property type="entry name" value="DUF4298"/>
</dbReference>
<evidence type="ECO:0000313" key="3">
    <source>
        <dbReference type="Proteomes" id="UP000001299"/>
    </source>
</evidence>
<proteinExistence type="predicted"/>
<dbReference type="Proteomes" id="UP000001299">
    <property type="component" value="Chromosome 2"/>
</dbReference>
<dbReference type="STRING" id="515622.bpr_III058"/>
<dbReference type="KEGG" id="bpb:bpr_III058"/>
<evidence type="ECO:0008006" key="4">
    <source>
        <dbReference type="Google" id="ProtNLM"/>
    </source>
</evidence>
<dbReference type="EMBL" id="CP001811">
    <property type="protein sequence ID" value="ADL35747.1"/>
    <property type="molecule type" value="Genomic_DNA"/>
</dbReference>
<reference evidence="2 3" key="1">
    <citation type="journal article" date="2010" name="PLoS ONE">
        <title>The glycobiome of the rumen bacterium Butyrivibrio proteoclasticus B316(T) highlights adaptation to a polysaccharide-rich environment.</title>
        <authorList>
            <person name="Kelly W.J."/>
            <person name="Leahy S.C."/>
            <person name="Altermann E."/>
            <person name="Yeoman C.J."/>
            <person name="Dunne J.C."/>
            <person name="Kong Z."/>
            <person name="Pacheco D.M."/>
            <person name="Li D."/>
            <person name="Noel S.J."/>
            <person name="Moon C.D."/>
            <person name="Cookson A.L."/>
            <person name="Attwood G.T."/>
        </authorList>
    </citation>
    <scope>NUCLEOTIDE SEQUENCE [LARGE SCALE GENOMIC DNA]</scope>
    <source>
        <strain evidence="3">ATCC 51982 / DSM 14932 / B316</strain>
    </source>
</reference>
<name>E0S2W5_BUTPB</name>
<keyword evidence="1" id="KW-0175">Coiled coil</keyword>
<evidence type="ECO:0000313" key="2">
    <source>
        <dbReference type="EMBL" id="ADL35747.1"/>
    </source>
</evidence>
<evidence type="ECO:0000256" key="1">
    <source>
        <dbReference type="SAM" id="Coils"/>
    </source>
</evidence>
<feature type="coiled-coil region" evidence="1">
    <location>
        <begin position="18"/>
        <end position="45"/>
    </location>
</feature>
<gene>
    <name evidence="2" type="ordered locus">bpr_III058</name>
</gene>
<accession>E0S2W5</accession>
<protein>
    <recommendedName>
        <fullName evidence="4">DUF4298 domain-containing protein</fullName>
    </recommendedName>
</protein>
<dbReference type="RefSeq" id="WP_013282399.1">
    <property type="nucleotide sequence ID" value="NC_014388.1"/>
</dbReference>